<evidence type="ECO:0000313" key="3">
    <source>
        <dbReference type="Proteomes" id="UP001207408"/>
    </source>
</evidence>
<evidence type="ECO:0000313" key="2">
    <source>
        <dbReference type="EMBL" id="MCW3807698.1"/>
    </source>
</evidence>
<evidence type="ECO:0000256" key="1">
    <source>
        <dbReference type="SAM" id="Phobius"/>
    </source>
</evidence>
<keyword evidence="1" id="KW-0472">Membrane</keyword>
<reference evidence="2" key="1">
    <citation type="submission" date="2022-10" db="EMBL/GenBank/DDBJ databases">
        <authorList>
            <person name="Yu W.X."/>
        </authorList>
    </citation>
    <scope>NUCLEOTIDE SEQUENCE</scope>
    <source>
        <strain evidence="2">D04</strain>
    </source>
</reference>
<gene>
    <name evidence="2" type="ORF">OM074_18870</name>
</gene>
<dbReference type="EMBL" id="JAPDPI010000056">
    <property type="protein sequence ID" value="MCW3807698.1"/>
    <property type="molecule type" value="Genomic_DNA"/>
</dbReference>
<dbReference type="Proteomes" id="UP001207408">
    <property type="component" value="Unassembled WGS sequence"/>
</dbReference>
<keyword evidence="3" id="KW-1185">Reference proteome</keyword>
<sequence>MADLEKLDNAIKELETQSNDLKEFNKVYSEIGKLKGDISANLDLLKKNNDGFNSIATEIKSSLEKSHEQLTRIESELLQKIQELYQDNKNFQKELDSSLVSRLDKHKSDIQVEIRNEGTQIQRSFENALTLNFNNMESKIKEQFSLQNKQLSTIKVLAFIILGIGIGLAIGLYLK</sequence>
<dbReference type="AlphaFoldDB" id="A0AAE3SLJ8"/>
<comment type="caution">
    <text evidence="2">The sequence shown here is derived from an EMBL/GenBank/DDBJ whole genome shotgun (WGS) entry which is preliminary data.</text>
</comment>
<keyword evidence="1" id="KW-0812">Transmembrane</keyword>
<dbReference type="RefSeq" id="WP_301202147.1">
    <property type="nucleotide sequence ID" value="NZ_JAPDPI010000056.1"/>
</dbReference>
<organism evidence="2 3">
    <name type="scientific">Plebeiibacterium marinum</name>
    <dbReference type="NCBI Taxonomy" id="2992111"/>
    <lineage>
        <taxon>Bacteria</taxon>
        <taxon>Pseudomonadati</taxon>
        <taxon>Bacteroidota</taxon>
        <taxon>Bacteroidia</taxon>
        <taxon>Marinilabiliales</taxon>
        <taxon>Marinilabiliaceae</taxon>
        <taxon>Plebeiibacterium</taxon>
    </lineage>
</organism>
<protein>
    <submittedName>
        <fullName evidence="2">Uncharacterized protein</fullName>
    </submittedName>
</protein>
<feature type="transmembrane region" description="Helical" evidence="1">
    <location>
        <begin position="156"/>
        <end position="174"/>
    </location>
</feature>
<keyword evidence="1" id="KW-1133">Transmembrane helix</keyword>
<accession>A0AAE3SLJ8</accession>
<name>A0AAE3SLJ8_9BACT</name>
<proteinExistence type="predicted"/>